<reference evidence="3 4" key="1">
    <citation type="submission" date="2013-05" db="EMBL/GenBank/DDBJ databases">
        <title>The Genome Sequence of Actinomyces europaeus ACS-120-V-COL10B.</title>
        <authorList>
            <consortium name="The Broad Institute Genomics Platform"/>
            <person name="Earl A."/>
            <person name="Ward D."/>
            <person name="Feldgarden M."/>
            <person name="Gevers D."/>
            <person name="Saerens B."/>
            <person name="Vaneechoutte M."/>
            <person name="Walker B."/>
            <person name="Young S."/>
            <person name="Zeng Q."/>
            <person name="Gargeya S."/>
            <person name="Fitzgerald M."/>
            <person name="Haas B."/>
            <person name="Abouelleil A."/>
            <person name="Allen A.W."/>
            <person name="Alvarado L."/>
            <person name="Arachchi H.M."/>
            <person name="Berlin A.M."/>
            <person name="Chapman S.B."/>
            <person name="Gainer-Dewar J."/>
            <person name="Goldberg J."/>
            <person name="Griggs A."/>
            <person name="Gujja S."/>
            <person name="Hansen M."/>
            <person name="Howarth C."/>
            <person name="Imamovic A."/>
            <person name="Ireland A."/>
            <person name="Larimer J."/>
            <person name="McCowan C."/>
            <person name="Murphy C."/>
            <person name="Pearson M."/>
            <person name="Poon T.W."/>
            <person name="Priest M."/>
            <person name="Roberts A."/>
            <person name="Saif S."/>
            <person name="Shea T."/>
            <person name="Sisk P."/>
            <person name="Sykes S."/>
            <person name="Wortman J."/>
            <person name="Nusbaum C."/>
            <person name="Birren B."/>
        </authorList>
    </citation>
    <scope>NUCLEOTIDE SEQUENCE [LARGE SCALE GENOMIC DNA]</scope>
    <source>
        <strain evidence="3 4">ACS-120-V-Col10b</strain>
    </source>
</reference>
<feature type="transmembrane region" description="Helical" evidence="2">
    <location>
        <begin position="98"/>
        <end position="117"/>
    </location>
</feature>
<evidence type="ECO:0000313" key="3">
    <source>
        <dbReference type="EMBL" id="EPD31113.1"/>
    </source>
</evidence>
<proteinExistence type="predicted"/>
<keyword evidence="2" id="KW-0812">Transmembrane</keyword>
<feature type="region of interest" description="Disordered" evidence="1">
    <location>
        <begin position="1"/>
        <end position="88"/>
    </location>
</feature>
<dbReference type="EMBL" id="AGWN01000001">
    <property type="protein sequence ID" value="EPD31113.1"/>
    <property type="molecule type" value="Genomic_DNA"/>
</dbReference>
<name>A0A9W5VWN9_9ACTO</name>
<dbReference type="RefSeq" id="WP_016444224.1">
    <property type="nucleotide sequence ID" value="NZ_KE150266.1"/>
</dbReference>
<dbReference type="AlphaFoldDB" id="A0A9W5VWN9"/>
<evidence type="ECO:0000256" key="1">
    <source>
        <dbReference type="SAM" id="MobiDB-lite"/>
    </source>
</evidence>
<evidence type="ECO:0000313" key="4">
    <source>
        <dbReference type="Proteomes" id="UP000014387"/>
    </source>
</evidence>
<accession>A0A9W5VWN9</accession>
<dbReference type="OrthoDB" id="3260643at2"/>
<keyword evidence="4" id="KW-1185">Reference proteome</keyword>
<sequence>MAPKNGNGKGAGDWEVWPQSGGGRSSSSARPSASRRSEAGSSTRRQAPSGRGGGAAEPSRVVARRNTSQAKKPQAARTVKRKSGSAARPSAGFTRGHLILVGLLILAALGLGIYFLSASATKSLEQRQQSLQAVQEQDAVKPIAECRAADLDFQITSYDRSIPVGGPWNAAVTVTNRGADACLADGSAKSLGVRVTSGSYELVDSLKCAPADASLPLLIGPGRSWNTTLSWDGRDYEGCEAGDAGAAGTYVLHVNYLGEAKADLLVQVVQPRE</sequence>
<evidence type="ECO:0000256" key="2">
    <source>
        <dbReference type="SAM" id="Phobius"/>
    </source>
</evidence>
<gene>
    <name evidence="3" type="ORF">HMPREF9238_00873</name>
</gene>
<protein>
    <submittedName>
        <fullName evidence="3">Uncharacterized protein</fullName>
    </submittedName>
</protein>
<organism evidence="3 4">
    <name type="scientific">Gleimia europaea ACS-120-V-Col10b</name>
    <dbReference type="NCBI Taxonomy" id="883069"/>
    <lineage>
        <taxon>Bacteria</taxon>
        <taxon>Bacillati</taxon>
        <taxon>Actinomycetota</taxon>
        <taxon>Actinomycetes</taxon>
        <taxon>Actinomycetales</taxon>
        <taxon>Actinomycetaceae</taxon>
        <taxon>Gleimia</taxon>
    </lineage>
</organism>
<comment type="caution">
    <text evidence="3">The sequence shown here is derived from an EMBL/GenBank/DDBJ whole genome shotgun (WGS) entry which is preliminary data.</text>
</comment>
<keyword evidence="2" id="KW-1133">Transmembrane helix</keyword>
<feature type="compositionally biased region" description="Low complexity" evidence="1">
    <location>
        <begin position="25"/>
        <end position="45"/>
    </location>
</feature>
<keyword evidence="2" id="KW-0472">Membrane</keyword>
<dbReference type="Proteomes" id="UP000014387">
    <property type="component" value="Unassembled WGS sequence"/>
</dbReference>